<dbReference type="PROSITE" id="PS00398">
    <property type="entry name" value="RECOMBINASES_2"/>
    <property type="match status" value="1"/>
</dbReference>
<dbReference type="EMBL" id="PXXO01000015">
    <property type="protein sequence ID" value="PSJ04116.1"/>
    <property type="molecule type" value="Genomic_DNA"/>
</dbReference>
<dbReference type="SMART" id="SM00857">
    <property type="entry name" value="Resolvase"/>
    <property type="match status" value="1"/>
</dbReference>
<accession>A0A2P7MSE8</accession>
<evidence type="ECO:0000256" key="1">
    <source>
        <dbReference type="ARBA" id="ARBA00022908"/>
    </source>
</evidence>
<gene>
    <name evidence="7" type="ORF">C7K55_11405</name>
</gene>
<dbReference type="CDD" id="cd03768">
    <property type="entry name" value="SR_ResInv"/>
    <property type="match status" value="1"/>
</dbReference>
<dbReference type="InterPro" id="IPR050639">
    <property type="entry name" value="SSR_resolvase"/>
</dbReference>
<evidence type="ECO:0000313" key="8">
    <source>
        <dbReference type="Proteomes" id="UP000243002"/>
    </source>
</evidence>
<organism evidence="7 8">
    <name type="scientific">Cyanobium usitatum str. Tous</name>
    <dbReference type="NCBI Taxonomy" id="2116684"/>
    <lineage>
        <taxon>Bacteria</taxon>
        <taxon>Bacillati</taxon>
        <taxon>Cyanobacteriota</taxon>
        <taxon>Cyanophyceae</taxon>
        <taxon>Synechococcales</taxon>
        <taxon>Prochlorococcaceae</taxon>
        <taxon>Cyanobium</taxon>
    </lineage>
</organism>
<evidence type="ECO:0000313" key="7">
    <source>
        <dbReference type="EMBL" id="PSJ04116.1"/>
    </source>
</evidence>
<dbReference type="InterPro" id="IPR006119">
    <property type="entry name" value="Resolv_N"/>
</dbReference>
<proteinExistence type="predicted"/>
<reference evidence="7 8" key="1">
    <citation type="journal article" date="2018" name="Environ. Microbiol.">
        <title>Ecological and genomic features of two widespread freshwater picocyanobacteria.</title>
        <authorList>
            <person name="Cabello-Yeves P.J."/>
            <person name="Picazo A."/>
            <person name="Camacho A."/>
            <person name="Callieri C."/>
            <person name="Rosselli R."/>
            <person name="Roda-Garcia J.J."/>
            <person name="Coutinho F.H."/>
            <person name="Rodriguez-Valera F."/>
        </authorList>
    </citation>
    <scope>NUCLEOTIDE SEQUENCE [LARGE SCALE GENOMIC DNA]</scope>
    <source>
        <strain evidence="7 8">Tous</strain>
    </source>
</reference>
<keyword evidence="8" id="KW-1185">Reference proteome</keyword>
<dbReference type="Gene3D" id="1.10.10.10">
    <property type="entry name" value="Winged helix-like DNA-binding domain superfamily/Winged helix DNA-binding domain"/>
    <property type="match status" value="1"/>
</dbReference>
<dbReference type="GO" id="GO:0000150">
    <property type="term" value="F:DNA strand exchange activity"/>
    <property type="evidence" value="ECO:0007669"/>
    <property type="project" value="InterPro"/>
</dbReference>
<evidence type="ECO:0000259" key="6">
    <source>
        <dbReference type="PROSITE" id="PS51736"/>
    </source>
</evidence>
<comment type="caution">
    <text evidence="7">The sequence shown here is derived from an EMBL/GenBank/DDBJ whole genome shotgun (WGS) entry which is preliminary data.</text>
</comment>
<dbReference type="SUPFAM" id="SSF53041">
    <property type="entry name" value="Resolvase-like"/>
    <property type="match status" value="1"/>
</dbReference>
<dbReference type="Gene3D" id="3.40.50.1390">
    <property type="entry name" value="Resolvase, N-terminal catalytic domain"/>
    <property type="match status" value="1"/>
</dbReference>
<evidence type="ECO:0000256" key="3">
    <source>
        <dbReference type="ARBA" id="ARBA00023172"/>
    </source>
</evidence>
<dbReference type="PANTHER" id="PTHR30461">
    <property type="entry name" value="DNA-INVERTASE FROM LAMBDOID PROPHAGE"/>
    <property type="match status" value="1"/>
</dbReference>
<feature type="domain" description="Resolvase/invertase-type recombinase catalytic" evidence="6">
    <location>
        <begin position="3"/>
        <end position="140"/>
    </location>
</feature>
<dbReference type="OrthoDB" id="9797501at2"/>
<dbReference type="Proteomes" id="UP000243002">
    <property type="component" value="Unassembled WGS sequence"/>
</dbReference>
<keyword evidence="3" id="KW-0233">DNA recombination</keyword>
<protein>
    <submittedName>
        <fullName evidence="7">Recombinase</fullName>
    </submittedName>
</protein>
<dbReference type="PANTHER" id="PTHR30461:SF2">
    <property type="entry name" value="SERINE RECOMBINASE PINE-RELATED"/>
    <property type="match status" value="1"/>
</dbReference>
<feature type="region of interest" description="Disordered" evidence="5">
    <location>
        <begin position="128"/>
        <end position="151"/>
    </location>
</feature>
<name>A0A2P7MSE8_9CYAN</name>
<keyword evidence="2" id="KW-0238">DNA-binding</keyword>
<dbReference type="InterPro" id="IPR006118">
    <property type="entry name" value="Recombinase_CS"/>
</dbReference>
<dbReference type="GO" id="GO:0003677">
    <property type="term" value="F:DNA binding"/>
    <property type="evidence" value="ECO:0007669"/>
    <property type="project" value="UniProtKB-KW"/>
</dbReference>
<feature type="active site" description="O-(5'-phospho-DNA)-serine intermediate" evidence="4">
    <location>
        <position position="11"/>
    </location>
</feature>
<sequence>MSQSIGYARCSTTHQDTNAQVTELRSAGCQEVFAEKVSSRAPLEKRPQLRRCLETLLEGDELVVSKLDRLGRSQVEVINRLSDLQTKGIYVRTLDGLINTKGLGKLAPLVIGLLTGLAEVERSLIQERSRESVEHRRRTGGNLGGRPKTAEKKERLVMRLREEGESYRSIRDQTGLSLATVQRIIKDYATPIAT</sequence>
<dbReference type="RefSeq" id="WP_106632859.1">
    <property type="nucleotide sequence ID" value="NZ_PXXO01000015.1"/>
</dbReference>
<evidence type="ECO:0000256" key="2">
    <source>
        <dbReference type="ARBA" id="ARBA00023125"/>
    </source>
</evidence>
<evidence type="ECO:0000256" key="5">
    <source>
        <dbReference type="SAM" id="MobiDB-lite"/>
    </source>
</evidence>
<dbReference type="InterPro" id="IPR036162">
    <property type="entry name" value="Resolvase-like_N_sf"/>
</dbReference>
<dbReference type="AlphaFoldDB" id="A0A2P7MSE8"/>
<dbReference type="PROSITE" id="PS51736">
    <property type="entry name" value="RECOMBINASES_3"/>
    <property type="match status" value="1"/>
</dbReference>
<dbReference type="Pfam" id="PF00239">
    <property type="entry name" value="Resolvase"/>
    <property type="match status" value="1"/>
</dbReference>
<dbReference type="GO" id="GO:0015074">
    <property type="term" value="P:DNA integration"/>
    <property type="evidence" value="ECO:0007669"/>
    <property type="project" value="UniProtKB-KW"/>
</dbReference>
<evidence type="ECO:0000256" key="4">
    <source>
        <dbReference type="PIRSR" id="PIRSR606118-50"/>
    </source>
</evidence>
<keyword evidence="1" id="KW-0229">DNA integration</keyword>
<dbReference type="InterPro" id="IPR036388">
    <property type="entry name" value="WH-like_DNA-bd_sf"/>
</dbReference>